<accession>A0A1W6JKF4</accession>
<sequence length="74" mass="8457">MRTYKGFIQRLDKVTSILRETIGDKEKSELTKEELLVVVKCCEYIAHSYYKMAIINGFKQAGAGFLINNPKKGK</sequence>
<reference evidence="1 2" key="1">
    <citation type="journal article" date="2017" name="Viruses">
        <title>Phage Biodiversity in Artisanal Cheese Wheys Reflects the Complexity of the Fermentation Process.</title>
        <authorList>
            <person name="Mahony J."/>
            <person name="Moscarelli A."/>
            <person name="Kelleher P."/>
            <person name="Lugli G.A."/>
            <person name="Ventura M."/>
            <person name="Settanni L."/>
            <person name="van Sinderen D."/>
        </authorList>
    </citation>
    <scope>NUCLEOTIDE SEQUENCE [LARGE SCALE GENOMIC DNA]</scope>
</reference>
<proteinExistence type="predicted"/>
<evidence type="ECO:0000313" key="1">
    <source>
        <dbReference type="EMBL" id="ARM66677.1"/>
    </source>
</evidence>
<protein>
    <submittedName>
        <fullName evidence="1">Uncharacterized protein</fullName>
    </submittedName>
</protein>
<evidence type="ECO:0000313" key="2">
    <source>
        <dbReference type="Proteomes" id="UP000223361"/>
    </source>
</evidence>
<dbReference type="Proteomes" id="UP000223361">
    <property type="component" value="Segment"/>
</dbReference>
<keyword evidence="2" id="KW-1185">Reference proteome</keyword>
<gene>
    <name evidence="1" type="ORF">AM4_018</name>
</gene>
<organism evidence="1 2">
    <name type="scientific">Lactococcus phage AM4</name>
    <dbReference type="NCBI Taxonomy" id="1965472"/>
    <lineage>
        <taxon>Viruses</taxon>
        <taxon>Duplodnaviria</taxon>
        <taxon>Heunggongvirae</taxon>
        <taxon>Uroviricota</taxon>
        <taxon>Caudoviricetes</taxon>
        <taxon>Audreyjarvisvirus</taxon>
        <taxon>Audreyjarvisvirus AM4</taxon>
    </lineage>
</organism>
<name>A0A1W6JKF4_9CAUD</name>
<dbReference type="EMBL" id="KY554771">
    <property type="protein sequence ID" value="ARM66677.1"/>
    <property type="molecule type" value="Genomic_DNA"/>
</dbReference>